<feature type="domain" description="C2H2-type" evidence="10">
    <location>
        <begin position="356"/>
        <end position="383"/>
    </location>
</feature>
<feature type="binding site" evidence="8">
    <location>
        <position position="13"/>
    </location>
    <ligand>
        <name>Zn(2+)</name>
        <dbReference type="ChEBI" id="CHEBI:29105"/>
    </ligand>
</feature>
<name>A0A1Q3EYQ9_CULTA</name>
<dbReference type="SUPFAM" id="SSF57716">
    <property type="entry name" value="Glucocorticoid receptor-like (DNA-binding domain)"/>
    <property type="match status" value="1"/>
</dbReference>
<evidence type="ECO:0000256" key="9">
    <source>
        <dbReference type="SAM" id="Coils"/>
    </source>
</evidence>
<dbReference type="Pfam" id="PF00096">
    <property type="entry name" value="zf-C2H2"/>
    <property type="match status" value="2"/>
</dbReference>
<evidence type="ECO:0000256" key="2">
    <source>
        <dbReference type="ARBA" id="ARBA00022723"/>
    </source>
</evidence>
<dbReference type="PROSITE" id="PS00028">
    <property type="entry name" value="ZINC_FINGER_C2H2_1"/>
    <property type="match status" value="5"/>
</dbReference>
<feature type="binding site" evidence="8">
    <location>
        <position position="58"/>
    </location>
    <ligand>
        <name>Zn(2+)</name>
        <dbReference type="ChEBI" id="CHEBI:29105"/>
    </ligand>
</feature>
<dbReference type="PANTHER" id="PTHR24406">
    <property type="entry name" value="TRANSCRIPTIONAL REPRESSOR CTCFL-RELATED"/>
    <property type="match status" value="1"/>
</dbReference>
<evidence type="ECO:0000256" key="4">
    <source>
        <dbReference type="ARBA" id="ARBA00022771"/>
    </source>
</evidence>
<sequence length="385" mass="44776">MNPPVQPAMCRVCTCTDRQLIPFAQFDTDRKDYRLAEAIAAVGCVRVENNDGLPQHCCVRCLRAIESAYKIQRQCQETDRLLREMFLVKQDVPLEAVVEVKKEKEEEFEIEQLIFKEEVEEAQLQETVEVSSIKQEIEETETETVNDAARDSDECVKNEATIKEEIEESQLQLNNDEMEIDEYAQLEEQESDGDDDEELVDKAIVKSRICCGCRQYFNSSEELVAHSHEVHYRKRSKPTAKLPFQCNICYQCLPTNSEVGDHMKRFCEDRMTYPCKQCNIGFYDYKSLKIHQGLHGAERKCYMCPYVYNSSTDLRIHMQRHCPFDGMYKCLVCGAVYNSPEILKEHSLSHPTVQPFRCPHCPRVFKTRYYLTKHMDKHVKQGSAV</sequence>
<keyword evidence="4 7" id="KW-0863">Zinc-finger</keyword>
<dbReference type="SMART" id="SM00868">
    <property type="entry name" value="zf-AD"/>
    <property type="match status" value="1"/>
</dbReference>
<organism evidence="12">
    <name type="scientific">Culex tarsalis</name>
    <name type="common">Encephalitis mosquito</name>
    <dbReference type="NCBI Taxonomy" id="7177"/>
    <lineage>
        <taxon>Eukaryota</taxon>
        <taxon>Metazoa</taxon>
        <taxon>Ecdysozoa</taxon>
        <taxon>Arthropoda</taxon>
        <taxon>Hexapoda</taxon>
        <taxon>Insecta</taxon>
        <taxon>Pterygota</taxon>
        <taxon>Neoptera</taxon>
        <taxon>Endopterygota</taxon>
        <taxon>Diptera</taxon>
        <taxon>Nematocera</taxon>
        <taxon>Culicoidea</taxon>
        <taxon>Culicidae</taxon>
        <taxon>Culicinae</taxon>
        <taxon>Culicini</taxon>
        <taxon>Culex</taxon>
        <taxon>Culex</taxon>
    </lineage>
</organism>
<evidence type="ECO:0000313" key="12">
    <source>
        <dbReference type="EMBL" id="JAV20443.1"/>
    </source>
</evidence>
<protein>
    <submittedName>
        <fullName evidence="12">Putative myoneurin</fullName>
    </submittedName>
</protein>
<keyword evidence="2 8" id="KW-0479">Metal-binding</keyword>
<evidence type="ECO:0000256" key="7">
    <source>
        <dbReference type="PROSITE-ProRule" id="PRU00042"/>
    </source>
</evidence>
<proteinExistence type="predicted"/>
<evidence type="ECO:0000256" key="5">
    <source>
        <dbReference type="ARBA" id="ARBA00022833"/>
    </source>
</evidence>
<feature type="domain" description="C2H2-type" evidence="10">
    <location>
        <begin position="208"/>
        <end position="236"/>
    </location>
</feature>
<dbReference type="InterPro" id="IPR050888">
    <property type="entry name" value="ZnF_C2H2-type_TF"/>
</dbReference>
<evidence type="ECO:0000256" key="6">
    <source>
        <dbReference type="ARBA" id="ARBA00023242"/>
    </source>
</evidence>
<feature type="coiled-coil region" evidence="9">
    <location>
        <begin position="159"/>
        <end position="186"/>
    </location>
</feature>
<evidence type="ECO:0000256" key="3">
    <source>
        <dbReference type="ARBA" id="ARBA00022737"/>
    </source>
</evidence>
<dbReference type="InterPro" id="IPR012934">
    <property type="entry name" value="Znf_AD"/>
</dbReference>
<dbReference type="InterPro" id="IPR013087">
    <property type="entry name" value="Znf_C2H2_type"/>
</dbReference>
<feature type="domain" description="C2H2-type" evidence="10">
    <location>
        <begin position="328"/>
        <end position="355"/>
    </location>
</feature>
<accession>A0A1Q3EYQ9</accession>
<feature type="domain" description="C2H2-type" evidence="10">
    <location>
        <begin position="273"/>
        <end position="300"/>
    </location>
</feature>
<dbReference type="SUPFAM" id="SSF57667">
    <property type="entry name" value="beta-beta-alpha zinc fingers"/>
    <property type="match status" value="2"/>
</dbReference>
<comment type="subcellular location">
    <subcellularLocation>
        <location evidence="1">Nucleus</location>
    </subcellularLocation>
</comment>
<dbReference type="Pfam" id="PF07776">
    <property type="entry name" value="zf-AD"/>
    <property type="match status" value="1"/>
</dbReference>
<dbReference type="Gene3D" id="3.40.1800.20">
    <property type="match status" value="1"/>
</dbReference>
<dbReference type="InterPro" id="IPR036236">
    <property type="entry name" value="Znf_C2H2_sf"/>
</dbReference>
<dbReference type="GO" id="GO:0005634">
    <property type="term" value="C:nucleus"/>
    <property type="evidence" value="ECO:0007669"/>
    <property type="project" value="UniProtKB-SubCell"/>
</dbReference>
<keyword evidence="9" id="KW-0175">Coiled coil</keyword>
<dbReference type="SMART" id="SM00355">
    <property type="entry name" value="ZnF_C2H2"/>
    <property type="match status" value="6"/>
</dbReference>
<feature type="domain" description="ZAD" evidence="11">
    <location>
        <begin position="8"/>
        <end position="85"/>
    </location>
</feature>
<dbReference type="Gene3D" id="3.30.160.60">
    <property type="entry name" value="Classic Zinc Finger"/>
    <property type="match status" value="3"/>
</dbReference>
<dbReference type="EMBL" id="GFDL01014602">
    <property type="protein sequence ID" value="JAV20443.1"/>
    <property type="molecule type" value="Transcribed_RNA"/>
</dbReference>
<evidence type="ECO:0000256" key="8">
    <source>
        <dbReference type="PROSITE-ProRule" id="PRU01263"/>
    </source>
</evidence>
<dbReference type="PROSITE" id="PS51915">
    <property type="entry name" value="ZAD"/>
    <property type="match status" value="1"/>
</dbReference>
<evidence type="ECO:0000259" key="10">
    <source>
        <dbReference type="PROSITE" id="PS50157"/>
    </source>
</evidence>
<reference evidence="12" key="1">
    <citation type="submission" date="2017-01" db="EMBL/GenBank/DDBJ databases">
        <title>A deep insight into the sialotranscriptome of adult male and female Cluex tarsalis mosquitoes.</title>
        <authorList>
            <person name="Ribeiro J.M."/>
            <person name="Moreira F."/>
            <person name="Bernard K.A."/>
            <person name="Calvo E."/>
        </authorList>
    </citation>
    <scope>NUCLEOTIDE SEQUENCE</scope>
    <source>
        <strain evidence="12">Kern County</strain>
        <tissue evidence="12">Salivary glands</tissue>
    </source>
</reference>
<evidence type="ECO:0000256" key="1">
    <source>
        <dbReference type="ARBA" id="ARBA00004123"/>
    </source>
</evidence>
<dbReference type="AlphaFoldDB" id="A0A1Q3EYQ9"/>
<dbReference type="GO" id="GO:0008270">
    <property type="term" value="F:zinc ion binding"/>
    <property type="evidence" value="ECO:0007669"/>
    <property type="project" value="UniProtKB-UniRule"/>
</dbReference>
<evidence type="ECO:0000259" key="11">
    <source>
        <dbReference type="PROSITE" id="PS51915"/>
    </source>
</evidence>
<keyword evidence="5 8" id="KW-0862">Zinc</keyword>
<feature type="binding site" evidence="8">
    <location>
        <position position="61"/>
    </location>
    <ligand>
        <name>Zn(2+)</name>
        <dbReference type="ChEBI" id="CHEBI:29105"/>
    </ligand>
</feature>
<keyword evidence="6" id="KW-0539">Nucleus</keyword>
<keyword evidence="3" id="KW-0677">Repeat</keyword>
<feature type="binding site" evidence="8">
    <location>
        <position position="10"/>
    </location>
    <ligand>
        <name>Zn(2+)</name>
        <dbReference type="ChEBI" id="CHEBI:29105"/>
    </ligand>
</feature>
<dbReference type="PROSITE" id="PS50157">
    <property type="entry name" value="ZINC_FINGER_C2H2_2"/>
    <property type="match status" value="4"/>
</dbReference>